<feature type="non-terminal residue" evidence="3">
    <location>
        <position position="1"/>
    </location>
</feature>
<gene>
    <name evidence="3" type="ORF">AMORRO_LOCUS16664</name>
</gene>
<dbReference type="PANTHER" id="PTHR46093">
    <property type="entry name" value="ACYL-COA-BINDING DOMAIN-CONTAINING PROTEIN 5"/>
    <property type="match status" value="1"/>
</dbReference>
<keyword evidence="1" id="KW-0880">Kelch repeat</keyword>
<evidence type="ECO:0000256" key="1">
    <source>
        <dbReference type="ARBA" id="ARBA00022441"/>
    </source>
</evidence>
<evidence type="ECO:0000313" key="4">
    <source>
        <dbReference type="Proteomes" id="UP000789342"/>
    </source>
</evidence>
<dbReference type="Pfam" id="PF24681">
    <property type="entry name" value="Kelch_KLHDC2_KLHL20_DRC7"/>
    <property type="match status" value="1"/>
</dbReference>
<name>A0A9N9NU85_9GLOM</name>
<dbReference type="AlphaFoldDB" id="A0A9N9NU85"/>
<dbReference type="PANTHER" id="PTHR46093:SF18">
    <property type="entry name" value="FIBRONECTIN TYPE-III DOMAIN-CONTAINING PROTEIN"/>
    <property type="match status" value="1"/>
</dbReference>
<evidence type="ECO:0000313" key="3">
    <source>
        <dbReference type="EMBL" id="CAG8772236.1"/>
    </source>
</evidence>
<organism evidence="3 4">
    <name type="scientific">Acaulospora morrowiae</name>
    <dbReference type="NCBI Taxonomy" id="94023"/>
    <lineage>
        <taxon>Eukaryota</taxon>
        <taxon>Fungi</taxon>
        <taxon>Fungi incertae sedis</taxon>
        <taxon>Mucoromycota</taxon>
        <taxon>Glomeromycotina</taxon>
        <taxon>Glomeromycetes</taxon>
        <taxon>Diversisporales</taxon>
        <taxon>Acaulosporaceae</taxon>
        <taxon>Acaulospora</taxon>
    </lineage>
</organism>
<evidence type="ECO:0000256" key="2">
    <source>
        <dbReference type="ARBA" id="ARBA00022737"/>
    </source>
</evidence>
<sequence>EEPITWSKKPITLDSSSQSFYKPVRKSAAATVGDSIYIFGGENPEIGRLSNAFYKLNIKTFVIKILNSTATPLARKNHSLNAIDSNRLVLFGGRRLINGDDEFATVQEMCDTQDFAIYNIEDNTWVSYTDSTNFPYRRSLHSTAFSNGKLYIYGGKLKSASSTISQIHDDKDIHVYDAQQDSWQKFLAPSNNAAPPTLLPLPTNWIATTGRNPGRRKCAAMCLMHNRIAILGGSEKENWNFETESYPWELLKLLTPENRIWEHIRIKDFPRMDCIAVVREYDIETKGLF</sequence>
<protein>
    <submittedName>
        <fullName evidence="3">7765_t:CDS:1</fullName>
    </submittedName>
</protein>
<dbReference type="EMBL" id="CAJVPV010047229">
    <property type="protein sequence ID" value="CAG8772236.1"/>
    <property type="molecule type" value="Genomic_DNA"/>
</dbReference>
<proteinExistence type="predicted"/>
<dbReference type="OrthoDB" id="10250130at2759"/>
<feature type="non-terminal residue" evidence="3">
    <location>
        <position position="289"/>
    </location>
</feature>
<dbReference type="Proteomes" id="UP000789342">
    <property type="component" value="Unassembled WGS sequence"/>
</dbReference>
<reference evidence="3" key="1">
    <citation type="submission" date="2021-06" db="EMBL/GenBank/DDBJ databases">
        <authorList>
            <person name="Kallberg Y."/>
            <person name="Tangrot J."/>
            <person name="Rosling A."/>
        </authorList>
    </citation>
    <scope>NUCLEOTIDE SEQUENCE</scope>
    <source>
        <strain evidence="3">CL551</strain>
    </source>
</reference>
<keyword evidence="4" id="KW-1185">Reference proteome</keyword>
<comment type="caution">
    <text evidence="3">The sequence shown here is derived from an EMBL/GenBank/DDBJ whole genome shotgun (WGS) entry which is preliminary data.</text>
</comment>
<keyword evidence="2" id="KW-0677">Repeat</keyword>
<accession>A0A9N9NU85</accession>
<dbReference type="Gene3D" id="2.120.10.80">
    <property type="entry name" value="Kelch-type beta propeller"/>
    <property type="match status" value="1"/>
</dbReference>
<dbReference type="InterPro" id="IPR015915">
    <property type="entry name" value="Kelch-typ_b-propeller"/>
</dbReference>
<dbReference type="SUPFAM" id="SSF117281">
    <property type="entry name" value="Kelch motif"/>
    <property type="match status" value="1"/>
</dbReference>